<proteinExistence type="predicted"/>
<protein>
    <submittedName>
        <fullName evidence="1">Uncharacterized protein</fullName>
    </submittedName>
</protein>
<gene>
    <name evidence="1" type="ORF">L3Y34_011220</name>
</gene>
<organism evidence="1 2">
    <name type="scientific">Caenorhabditis briggsae</name>
    <dbReference type="NCBI Taxonomy" id="6238"/>
    <lineage>
        <taxon>Eukaryota</taxon>
        <taxon>Metazoa</taxon>
        <taxon>Ecdysozoa</taxon>
        <taxon>Nematoda</taxon>
        <taxon>Chromadorea</taxon>
        <taxon>Rhabditida</taxon>
        <taxon>Rhabditina</taxon>
        <taxon>Rhabditomorpha</taxon>
        <taxon>Rhabditoidea</taxon>
        <taxon>Rhabditidae</taxon>
        <taxon>Peloderinae</taxon>
        <taxon>Caenorhabditis</taxon>
    </lineage>
</organism>
<dbReference type="EMBL" id="CP090896">
    <property type="protein sequence ID" value="ULT81187.1"/>
    <property type="molecule type" value="Genomic_DNA"/>
</dbReference>
<name>A0AAE8ZPM4_CAEBR</name>
<dbReference type="AlphaFoldDB" id="A0AAE8ZPM4"/>
<evidence type="ECO:0000313" key="1">
    <source>
        <dbReference type="EMBL" id="ULT81187.1"/>
    </source>
</evidence>
<accession>A0AAE8ZPM4</accession>
<sequence length="108" mass="12216">MYATLKTFVGTHSCMNLQRKGNNCTLSACSRHQSEKQRVAVSSRQISTSKICIALPISRKVDFPNCVQVQSETSDKDDADVPLEEFVEFLPRYCLKQGQERVGLPKRH</sequence>
<reference evidence="1 2" key="1">
    <citation type="submission" date="2022-05" db="EMBL/GenBank/DDBJ databases">
        <title>Chromosome-level reference genomes for two strains of Caenorhabditis briggsae: an improved platform for comparative genomics.</title>
        <authorList>
            <person name="Stevens L."/>
            <person name="Andersen E.C."/>
        </authorList>
    </citation>
    <scope>NUCLEOTIDE SEQUENCE [LARGE SCALE GENOMIC DNA]</scope>
    <source>
        <strain evidence="1">QX1410_ONT</strain>
        <tissue evidence="1">Whole-organism</tissue>
    </source>
</reference>
<dbReference type="Proteomes" id="UP000827892">
    <property type="component" value="Chromosome X"/>
</dbReference>
<evidence type="ECO:0000313" key="2">
    <source>
        <dbReference type="Proteomes" id="UP000827892"/>
    </source>
</evidence>